<feature type="transmembrane region" description="Helical" evidence="6">
    <location>
        <begin position="198"/>
        <end position="217"/>
    </location>
</feature>
<dbReference type="EMBL" id="BLJE01000002">
    <property type="protein sequence ID" value="GFE65300.1"/>
    <property type="molecule type" value="Genomic_DNA"/>
</dbReference>
<dbReference type="Proteomes" id="UP000436822">
    <property type="component" value="Unassembled WGS sequence"/>
</dbReference>
<accession>A0A6N6JHI6</accession>
<keyword evidence="3 6" id="KW-0812">Transmembrane</keyword>
<evidence type="ECO:0000256" key="4">
    <source>
        <dbReference type="ARBA" id="ARBA00022989"/>
    </source>
</evidence>
<keyword evidence="4 6" id="KW-1133">Transmembrane helix</keyword>
<evidence type="ECO:0000313" key="8">
    <source>
        <dbReference type="Proteomes" id="UP000436822"/>
    </source>
</evidence>
<evidence type="ECO:0000256" key="5">
    <source>
        <dbReference type="ARBA" id="ARBA00023136"/>
    </source>
</evidence>
<name>A0A6N6JHI6_9RHOB</name>
<keyword evidence="6" id="KW-1003">Cell membrane</keyword>
<reference evidence="7 8" key="1">
    <citation type="submission" date="2019-12" db="EMBL/GenBank/DDBJ databases">
        <title>Litoreibacter badius sp. nov., a novel bacteriochlorophyll a-containing bacterium in the genus Litoreibacter.</title>
        <authorList>
            <person name="Kanamuro M."/>
            <person name="Takabe Y."/>
            <person name="Mori K."/>
            <person name="Takaichi S."/>
            <person name="Hanada S."/>
        </authorList>
    </citation>
    <scope>NUCLEOTIDE SEQUENCE [LARGE SCALE GENOMIC DNA]</scope>
    <source>
        <strain evidence="7 8">K6</strain>
    </source>
</reference>
<evidence type="ECO:0000256" key="3">
    <source>
        <dbReference type="ARBA" id="ARBA00022692"/>
    </source>
</evidence>
<comment type="similarity">
    <text evidence="2 6">Belongs to the SURF1 family.</text>
</comment>
<dbReference type="Pfam" id="PF02104">
    <property type="entry name" value="SURF1"/>
    <property type="match status" value="1"/>
</dbReference>
<organism evidence="7 8">
    <name type="scientific">Litoreibacter roseus</name>
    <dbReference type="NCBI Taxonomy" id="2601869"/>
    <lineage>
        <taxon>Bacteria</taxon>
        <taxon>Pseudomonadati</taxon>
        <taxon>Pseudomonadota</taxon>
        <taxon>Alphaproteobacteria</taxon>
        <taxon>Rhodobacterales</taxon>
        <taxon>Roseobacteraceae</taxon>
        <taxon>Litoreibacter</taxon>
    </lineage>
</organism>
<keyword evidence="5 6" id="KW-0472">Membrane</keyword>
<dbReference type="PANTHER" id="PTHR23427">
    <property type="entry name" value="SURFEIT LOCUS PROTEIN"/>
    <property type="match status" value="1"/>
</dbReference>
<dbReference type="RefSeq" id="WP_159807111.1">
    <property type="nucleotide sequence ID" value="NZ_BLJE01000002.1"/>
</dbReference>
<comment type="caution">
    <text evidence="7">The sequence shown here is derived from an EMBL/GenBank/DDBJ whole genome shotgun (WGS) entry which is preliminary data.</text>
</comment>
<protein>
    <recommendedName>
        <fullName evidence="6">SURF1-like protein</fullName>
    </recommendedName>
</protein>
<dbReference type="InterPro" id="IPR002994">
    <property type="entry name" value="Surf1/Shy1"/>
</dbReference>
<dbReference type="InterPro" id="IPR045214">
    <property type="entry name" value="Surf1/Surf4"/>
</dbReference>
<dbReference type="AlphaFoldDB" id="A0A6N6JHI6"/>
<dbReference type="PANTHER" id="PTHR23427:SF2">
    <property type="entry name" value="SURFEIT LOCUS PROTEIN 1"/>
    <property type="match status" value="1"/>
</dbReference>
<dbReference type="GO" id="GO:0005886">
    <property type="term" value="C:plasma membrane"/>
    <property type="evidence" value="ECO:0007669"/>
    <property type="project" value="UniProtKB-SubCell"/>
</dbReference>
<dbReference type="PROSITE" id="PS50895">
    <property type="entry name" value="SURF1"/>
    <property type="match status" value="1"/>
</dbReference>
<evidence type="ECO:0000256" key="2">
    <source>
        <dbReference type="ARBA" id="ARBA00007165"/>
    </source>
</evidence>
<evidence type="ECO:0000256" key="6">
    <source>
        <dbReference type="RuleBase" id="RU363076"/>
    </source>
</evidence>
<evidence type="ECO:0000313" key="7">
    <source>
        <dbReference type="EMBL" id="GFE65300.1"/>
    </source>
</evidence>
<sequence>MLKRMIIPLLFGLGGIAILVSLGLWQIQRLAGKEAMLADIDARIVGDPTELPATADPERERYLPVAATGTITSDEVHVLVSVKRRGAGYRVISAFETDGRRVLLDRGFIPTDQKDASRPAVEAEIMGNLHWPDEIDSYTPEPDTTRDIWFARDVPALATALEAEPLLIVLRETSEMNSPVSPLPVDTSTIPNDHLQYAITWFSLAALWMGMTLYLLWRIRRRTI</sequence>
<dbReference type="CDD" id="cd06662">
    <property type="entry name" value="SURF1"/>
    <property type="match status" value="1"/>
</dbReference>
<comment type="subcellular location">
    <subcellularLocation>
        <location evidence="6">Cell membrane</location>
        <topology evidence="6">Multi-pass membrane protein</topology>
    </subcellularLocation>
    <subcellularLocation>
        <location evidence="1">Membrane</location>
    </subcellularLocation>
</comment>
<gene>
    <name evidence="7" type="primary">surf-1</name>
    <name evidence="7" type="ORF">KIN_23740</name>
</gene>
<evidence type="ECO:0000256" key="1">
    <source>
        <dbReference type="ARBA" id="ARBA00004370"/>
    </source>
</evidence>
<proteinExistence type="inferred from homology"/>
<comment type="caution">
    <text evidence="6">Lacks conserved residue(s) required for the propagation of feature annotation.</text>
</comment>
<keyword evidence="8" id="KW-1185">Reference proteome</keyword>
<dbReference type="OrthoDB" id="6079986at2"/>